<dbReference type="Gene3D" id="4.10.1240.10">
    <property type="entry name" value="GPCR, family 2, extracellular hormone receptor domain"/>
    <property type="match status" value="1"/>
</dbReference>
<evidence type="ECO:0000259" key="1">
    <source>
        <dbReference type="PROSITE" id="PS50228"/>
    </source>
</evidence>
<dbReference type="PROSITE" id="PS50228">
    <property type="entry name" value="SUEL_LECTIN"/>
    <property type="match status" value="1"/>
</dbReference>
<evidence type="ECO:0000313" key="3">
    <source>
        <dbReference type="RefSeq" id="XP_027203869.1"/>
    </source>
</evidence>
<evidence type="ECO:0000313" key="2">
    <source>
        <dbReference type="Proteomes" id="UP000515146"/>
    </source>
</evidence>
<dbReference type="InterPro" id="IPR036445">
    <property type="entry name" value="GPCR_2_extracell_dom_sf"/>
</dbReference>
<dbReference type="InParanoid" id="A0A6P6YGD4"/>
<accession>A0A6P6YGD4</accession>
<dbReference type="GO" id="GO:0004930">
    <property type="term" value="F:G protein-coupled receptor activity"/>
    <property type="evidence" value="ECO:0007669"/>
    <property type="project" value="InterPro"/>
</dbReference>
<dbReference type="RefSeq" id="XP_027203869.1">
    <property type="nucleotide sequence ID" value="XM_027348068.1"/>
</dbReference>
<dbReference type="GO" id="GO:0030246">
    <property type="term" value="F:carbohydrate binding"/>
    <property type="evidence" value="ECO:0007669"/>
    <property type="project" value="InterPro"/>
</dbReference>
<name>A0A6P6YGD4_DERPT</name>
<dbReference type="GO" id="GO:0016020">
    <property type="term" value="C:membrane"/>
    <property type="evidence" value="ECO:0007669"/>
    <property type="project" value="InterPro"/>
</dbReference>
<dbReference type="Gene3D" id="2.60.120.740">
    <property type="match status" value="1"/>
</dbReference>
<protein>
    <submittedName>
        <fullName evidence="3">Uncharacterized protein LOC113797655</fullName>
    </submittedName>
</protein>
<organism evidence="2 3">
    <name type="scientific">Dermatophagoides pteronyssinus</name>
    <name type="common">European house dust mite</name>
    <dbReference type="NCBI Taxonomy" id="6956"/>
    <lineage>
        <taxon>Eukaryota</taxon>
        <taxon>Metazoa</taxon>
        <taxon>Ecdysozoa</taxon>
        <taxon>Arthropoda</taxon>
        <taxon>Chelicerata</taxon>
        <taxon>Arachnida</taxon>
        <taxon>Acari</taxon>
        <taxon>Acariformes</taxon>
        <taxon>Sarcoptiformes</taxon>
        <taxon>Astigmata</taxon>
        <taxon>Psoroptidia</taxon>
        <taxon>Analgoidea</taxon>
        <taxon>Pyroglyphidae</taxon>
        <taxon>Dermatophagoidinae</taxon>
        <taxon>Dermatophagoides</taxon>
    </lineage>
</organism>
<dbReference type="Proteomes" id="UP000515146">
    <property type="component" value="Unplaced"/>
</dbReference>
<dbReference type="AlphaFoldDB" id="A0A6P6YGD4"/>
<dbReference type="InterPro" id="IPR000922">
    <property type="entry name" value="Lectin_gal-bd_dom"/>
</dbReference>
<dbReference type="InterPro" id="IPR043159">
    <property type="entry name" value="Lectin_gal-bd_sf"/>
</dbReference>
<proteinExistence type="predicted"/>
<feature type="non-terminal residue" evidence="3">
    <location>
        <position position="1"/>
    </location>
</feature>
<dbReference type="OrthoDB" id="1100386at2759"/>
<dbReference type="Pfam" id="PF02140">
    <property type="entry name" value="SUEL_Lectin"/>
    <property type="match status" value="1"/>
</dbReference>
<dbReference type="KEGG" id="dpte:113797655"/>
<dbReference type="PANTHER" id="PTHR46780">
    <property type="entry name" value="PROTEIN EVA-1"/>
    <property type="match status" value="1"/>
</dbReference>
<keyword evidence="2" id="KW-1185">Reference proteome</keyword>
<gene>
    <name evidence="3" type="primary">LOC113797655</name>
</gene>
<feature type="domain" description="SUEL-type lectin" evidence="1">
    <location>
        <begin position="1"/>
        <end position="34"/>
    </location>
</feature>
<reference evidence="3" key="1">
    <citation type="submission" date="2025-08" db="UniProtKB">
        <authorList>
            <consortium name="RefSeq"/>
        </authorList>
    </citation>
    <scope>IDENTIFICATION</scope>
    <source>
        <strain evidence="3">Airmid</strain>
    </source>
</reference>
<sequence>CANQKHCSIRASSLIFGDPCPGTAKYLEVHYRCVSEMERILSLNKSMMANNDSSASTTTTTIGLVLSSDLYFLRKNSDNHSVSMTTTISTTIGFDNDHQQQNSLDIVPNQSDLKSFSDKSDISSTQNNQKPYWSNMMDILAEPSSSSSTTTMSTTCNQKIYRNIQWPPTLSGSIAIRPCPHDTSGLAQWKCGNTNSNLRNDIWQSILANIQQQQQHSTTTTTLYGGDLNQLIVLMENCHKQLAELDTIFEIISELLNQNNQPSWLDLPDIRRESAAINLIDITGKYSALHCRNQRLSISSSNDSKEMLKQSSNLVLNLFIYMST</sequence>